<dbReference type="EMBL" id="JAACLJ010000003">
    <property type="protein sequence ID" value="KAF4589708.1"/>
    <property type="molecule type" value="Genomic_DNA"/>
</dbReference>
<gene>
    <name evidence="4" type="ORF">GQ602_003597</name>
</gene>
<dbReference type="Proteomes" id="UP000562929">
    <property type="component" value="Unassembled WGS sequence"/>
</dbReference>
<organism evidence="4 5">
    <name type="scientific">Ophiocordyceps camponoti-floridani</name>
    <dbReference type="NCBI Taxonomy" id="2030778"/>
    <lineage>
        <taxon>Eukaryota</taxon>
        <taxon>Fungi</taxon>
        <taxon>Dikarya</taxon>
        <taxon>Ascomycota</taxon>
        <taxon>Pezizomycotina</taxon>
        <taxon>Sordariomycetes</taxon>
        <taxon>Hypocreomycetidae</taxon>
        <taxon>Hypocreales</taxon>
        <taxon>Ophiocordycipitaceae</taxon>
        <taxon>Ophiocordyceps</taxon>
    </lineage>
</organism>
<evidence type="ECO:0000256" key="1">
    <source>
        <dbReference type="ARBA" id="ARBA00011353"/>
    </source>
</evidence>
<accession>A0A8H4VEC8</accession>
<dbReference type="InterPro" id="IPR023780">
    <property type="entry name" value="Chromo_domain"/>
</dbReference>
<comment type="caution">
    <text evidence="4">The sequence shown here is derived from an EMBL/GenBank/DDBJ whole genome shotgun (WGS) entry which is preliminary data.</text>
</comment>
<dbReference type="InterPro" id="IPR016197">
    <property type="entry name" value="Chromo-like_dom_sf"/>
</dbReference>
<dbReference type="AlphaFoldDB" id="A0A8H4VEC8"/>
<proteinExistence type="predicted"/>
<evidence type="ECO:0000313" key="4">
    <source>
        <dbReference type="EMBL" id="KAF4589708.1"/>
    </source>
</evidence>
<keyword evidence="5" id="KW-1185">Reference proteome</keyword>
<evidence type="ECO:0000259" key="3">
    <source>
        <dbReference type="Pfam" id="PF00385"/>
    </source>
</evidence>
<dbReference type="OrthoDB" id="3543857at2759"/>
<reference evidence="4 5" key="1">
    <citation type="journal article" date="2020" name="G3 (Bethesda)">
        <title>Genetic Underpinnings of Host Manipulation by Ophiocordyceps as Revealed by Comparative Transcriptomics.</title>
        <authorList>
            <person name="Will I."/>
            <person name="Das B."/>
            <person name="Trinh T."/>
            <person name="Brachmann A."/>
            <person name="Ohm R.A."/>
            <person name="de Bekker C."/>
        </authorList>
    </citation>
    <scope>NUCLEOTIDE SEQUENCE [LARGE SCALE GENOMIC DNA]</scope>
    <source>
        <strain evidence="4 5">EC05</strain>
    </source>
</reference>
<name>A0A8H4VEC8_9HYPO</name>
<evidence type="ECO:0000313" key="5">
    <source>
        <dbReference type="Proteomes" id="UP000562929"/>
    </source>
</evidence>
<feature type="region of interest" description="Disordered" evidence="2">
    <location>
        <begin position="132"/>
        <end position="168"/>
    </location>
</feature>
<dbReference type="SUPFAM" id="SSF54160">
    <property type="entry name" value="Chromo domain-like"/>
    <property type="match status" value="1"/>
</dbReference>
<protein>
    <submittedName>
        <fullName evidence="4">Chromo domain protein</fullName>
    </submittedName>
</protein>
<sequence length="461" mass="51549">MAPKPSAKLRPRRDKSAGARIVVSLPSRSTPYQPGSGPPLQRIRLMPPRDTTAFIVDRILLPSPGPAANGKPLPKRMTYIVGWTDLPAARLLVPAMQVLEYVSPLALEEWESEMEAELDEDRRMMVKEQEVAASQGKTDKKARPPAHTDIEPAAVAEPETEEQARHKVTAMSLSTPKKARLEDFEGFTDYEDGSPSRQLARETAWQDQNEQVVSDVDGNYLLADEGWGMDSDGLDGNVPLRFKEIPDSFSTQALDLSQTVASPGGFTPFNQNRRLLSLSETMGRSSGLHETPTTQEPAKKPAKARKKSTSSAQKKKKTAPARPVDENGQEVWAVKRIDNMQLYEVEGRGVVRYFEVLWEGDWPKDQNPTWEPEDNLAPNLVRNYFKRDKKRRRTGSYHSRSKKVAMPYKSVSEAFAGEVAEDGRAGSIEEEGMGMGMRRERMGLRSWLLLRMGMSWIGGRG</sequence>
<dbReference type="Gene3D" id="2.40.50.40">
    <property type="match status" value="1"/>
</dbReference>
<feature type="compositionally biased region" description="Basic and acidic residues" evidence="2">
    <location>
        <begin position="137"/>
        <end position="150"/>
    </location>
</feature>
<dbReference type="CDD" id="cd00024">
    <property type="entry name" value="CD_CSD"/>
    <property type="match status" value="1"/>
</dbReference>
<comment type="subunit">
    <text evidence="1">Component of the NuA4 histone acetyltransferase complex.</text>
</comment>
<feature type="compositionally biased region" description="Basic residues" evidence="2">
    <location>
        <begin position="300"/>
        <end position="319"/>
    </location>
</feature>
<feature type="domain" description="Chromo" evidence="3">
    <location>
        <begin position="333"/>
        <end position="387"/>
    </location>
</feature>
<feature type="region of interest" description="Disordered" evidence="2">
    <location>
        <begin position="282"/>
        <end position="325"/>
    </location>
</feature>
<dbReference type="Pfam" id="PF00385">
    <property type="entry name" value="Chromo"/>
    <property type="match status" value="1"/>
</dbReference>
<evidence type="ECO:0000256" key="2">
    <source>
        <dbReference type="SAM" id="MobiDB-lite"/>
    </source>
</evidence>